<feature type="transmembrane region" description="Helical" evidence="1">
    <location>
        <begin position="94"/>
        <end position="113"/>
    </location>
</feature>
<feature type="transmembrane region" description="Helical" evidence="1">
    <location>
        <begin position="153"/>
        <end position="173"/>
    </location>
</feature>
<evidence type="ECO:0008006" key="4">
    <source>
        <dbReference type="Google" id="ProtNLM"/>
    </source>
</evidence>
<dbReference type="PANTHER" id="PTHR37488">
    <property type="entry name" value="DUF1275 DOMAIN-CONTAINING PROTEIN"/>
    <property type="match status" value="1"/>
</dbReference>
<feature type="transmembrane region" description="Helical" evidence="1">
    <location>
        <begin position="229"/>
        <end position="249"/>
    </location>
</feature>
<dbReference type="InterPro" id="IPR010699">
    <property type="entry name" value="DUF1275"/>
</dbReference>
<evidence type="ECO:0000313" key="2">
    <source>
        <dbReference type="EMBL" id="KAF1994148.1"/>
    </source>
</evidence>
<evidence type="ECO:0000313" key="3">
    <source>
        <dbReference type="Proteomes" id="UP000799779"/>
    </source>
</evidence>
<keyword evidence="1" id="KW-0472">Membrane</keyword>
<dbReference type="EMBL" id="ML977668">
    <property type="protein sequence ID" value="KAF1994148.1"/>
    <property type="molecule type" value="Genomic_DNA"/>
</dbReference>
<sequence>MNVRSRSSTGASLEIRLEEGTTRFSAHSREDIYWSHLEERIPENGFLELALLFFIFSTGVQDTSVFLAFSCSASNPISNTEYLAIGATGLAPTALYYGVSGVCFTFFIAGAYATGQAERILLVVSSLTQATLIWAAGVIYYSCAVSQGSPAGYIILSFLSFSSASQFVVTRGFSRSELTSMSTSTYINLLADAKLHKASNSPRNYRFASLLSLVFGSVVGAYITKRANVGVAFFIAALAKLVSIAWFLVKPTKGLAGIRRWHGSRN</sequence>
<dbReference type="Proteomes" id="UP000799779">
    <property type="component" value="Unassembled WGS sequence"/>
</dbReference>
<feature type="transmembrane region" description="Helical" evidence="1">
    <location>
        <begin position="49"/>
        <end position="69"/>
    </location>
</feature>
<protein>
    <recommendedName>
        <fullName evidence="4">DUF1275 domain protein</fullName>
    </recommendedName>
</protein>
<gene>
    <name evidence="2" type="ORF">P154DRAFT_448307</name>
</gene>
<proteinExistence type="predicted"/>
<reference evidence="2" key="1">
    <citation type="journal article" date="2020" name="Stud. Mycol.">
        <title>101 Dothideomycetes genomes: a test case for predicting lifestyles and emergence of pathogens.</title>
        <authorList>
            <person name="Haridas S."/>
            <person name="Albert R."/>
            <person name="Binder M."/>
            <person name="Bloem J."/>
            <person name="Labutti K."/>
            <person name="Salamov A."/>
            <person name="Andreopoulos B."/>
            <person name="Baker S."/>
            <person name="Barry K."/>
            <person name="Bills G."/>
            <person name="Bluhm B."/>
            <person name="Cannon C."/>
            <person name="Castanera R."/>
            <person name="Culley D."/>
            <person name="Daum C."/>
            <person name="Ezra D."/>
            <person name="Gonzalez J."/>
            <person name="Henrissat B."/>
            <person name="Kuo A."/>
            <person name="Liang C."/>
            <person name="Lipzen A."/>
            <person name="Lutzoni F."/>
            <person name="Magnuson J."/>
            <person name="Mondo S."/>
            <person name="Nolan M."/>
            <person name="Ohm R."/>
            <person name="Pangilinan J."/>
            <person name="Park H.-J."/>
            <person name="Ramirez L."/>
            <person name="Alfaro M."/>
            <person name="Sun H."/>
            <person name="Tritt A."/>
            <person name="Yoshinaga Y."/>
            <person name="Zwiers L.-H."/>
            <person name="Turgeon B."/>
            <person name="Goodwin S."/>
            <person name="Spatafora J."/>
            <person name="Crous P."/>
            <person name="Grigoriev I."/>
        </authorList>
    </citation>
    <scope>NUCLEOTIDE SEQUENCE</scope>
    <source>
        <strain evidence="2">CBS 123094</strain>
    </source>
</reference>
<keyword evidence="3" id="KW-1185">Reference proteome</keyword>
<dbReference type="PANTHER" id="PTHR37488:SF2">
    <property type="entry name" value="DUF1275 DOMAIN-CONTAINING PROTEIN"/>
    <property type="match status" value="1"/>
</dbReference>
<keyword evidence="1" id="KW-1133">Transmembrane helix</keyword>
<keyword evidence="1" id="KW-0812">Transmembrane</keyword>
<evidence type="ECO:0000256" key="1">
    <source>
        <dbReference type="SAM" id="Phobius"/>
    </source>
</evidence>
<name>A0A6A5VZL3_9PLEO</name>
<organism evidence="2 3">
    <name type="scientific">Amniculicola lignicola CBS 123094</name>
    <dbReference type="NCBI Taxonomy" id="1392246"/>
    <lineage>
        <taxon>Eukaryota</taxon>
        <taxon>Fungi</taxon>
        <taxon>Dikarya</taxon>
        <taxon>Ascomycota</taxon>
        <taxon>Pezizomycotina</taxon>
        <taxon>Dothideomycetes</taxon>
        <taxon>Pleosporomycetidae</taxon>
        <taxon>Pleosporales</taxon>
        <taxon>Amniculicolaceae</taxon>
        <taxon>Amniculicola</taxon>
    </lineage>
</organism>
<dbReference type="AlphaFoldDB" id="A0A6A5VZL3"/>
<dbReference type="Pfam" id="PF06912">
    <property type="entry name" value="DUF1275"/>
    <property type="match status" value="1"/>
</dbReference>
<dbReference type="OrthoDB" id="5223589at2759"/>
<feature type="transmembrane region" description="Helical" evidence="1">
    <location>
        <begin position="204"/>
        <end position="223"/>
    </location>
</feature>
<accession>A0A6A5VZL3</accession>
<feature type="transmembrane region" description="Helical" evidence="1">
    <location>
        <begin position="120"/>
        <end position="141"/>
    </location>
</feature>